<gene>
    <name evidence="1" type="ORF">OCBIM_22007325mg</name>
</gene>
<dbReference type="AlphaFoldDB" id="A0A0L8FVH7"/>
<evidence type="ECO:0000313" key="1">
    <source>
        <dbReference type="EMBL" id="KOF68435.1"/>
    </source>
</evidence>
<reference evidence="1" key="1">
    <citation type="submission" date="2015-07" db="EMBL/GenBank/DDBJ databases">
        <title>MeaNS - Measles Nucleotide Surveillance Program.</title>
        <authorList>
            <person name="Tran T."/>
            <person name="Druce J."/>
        </authorList>
    </citation>
    <scope>NUCLEOTIDE SEQUENCE</scope>
    <source>
        <strain evidence="1">UCB-OBI-ISO-001</strain>
        <tissue evidence="1">Gonad</tissue>
    </source>
</reference>
<name>A0A0L8FVH7_OCTBM</name>
<proteinExistence type="predicted"/>
<sequence length="78" mass="9281">MRLGYHCELPLRGQSIVIKQVLPLEIINQLFRHLKVLLKKNFFFFFSSPTCSLSFEKSVLNDKHYTNNRIHLQPQMFS</sequence>
<organism evidence="1">
    <name type="scientific">Octopus bimaculoides</name>
    <name type="common">California two-spotted octopus</name>
    <dbReference type="NCBI Taxonomy" id="37653"/>
    <lineage>
        <taxon>Eukaryota</taxon>
        <taxon>Metazoa</taxon>
        <taxon>Spiralia</taxon>
        <taxon>Lophotrochozoa</taxon>
        <taxon>Mollusca</taxon>
        <taxon>Cephalopoda</taxon>
        <taxon>Coleoidea</taxon>
        <taxon>Octopodiformes</taxon>
        <taxon>Octopoda</taxon>
        <taxon>Incirrata</taxon>
        <taxon>Octopodidae</taxon>
        <taxon>Octopus</taxon>
    </lineage>
</organism>
<dbReference type="EMBL" id="KQ426291">
    <property type="protein sequence ID" value="KOF68435.1"/>
    <property type="molecule type" value="Genomic_DNA"/>
</dbReference>
<protein>
    <submittedName>
        <fullName evidence="1">Uncharacterized protein</fullName>
    </submittedName>
</protein>
<accession>A0A0L8FVH7</accession>